<accession>A0A014QDW6</accession>
<dbReference type="InterPro" id="IPR040442">
    <property type="entry name" value="Pyrv_kinase-like_dom_sf"/>
</dbReference>
<dbReference type="InterPro" id="IPR015813">
    <property type="entry name" value="Pyrv/PenolPyrv_kinase-like_dom"/>
</dbReference>
<dbReference type="Gene3D" id="3.20.20.60">
    <property type="entry name" value="Phosphoenolpyruvate-binding domains"/>
    <property type="match status" value="1"/>
</dbReference>
<keyword evidence="3 5" id="KW-0460">Magnesium</keyword>
<dbReference type="InterPro" id="IPR005000">
    <property type="entry name" value="Aldolase/citrate-lyase_domain"/>
</dbReference>
<comment type="caution">
    <text evidence="7">The sequence shown here is derived from an EMBL/GenBank/DDBJ whole genome shotgun (WGS) entry which is preliminary data.</text>
</comment>
<sequence length="290" mass="30099">MSPLLRNACSFLFVPAHQPERLTKALASGADLVIADWEDAVAPGAKADARRMLEAAVQALPAAQRARLLVRTNATGTAWFTADVQALARLVQLGVAGAVVPKADHPATLQQLAQATGPHCALVPLIESVAGLDAVDALAQAPQVVRLAFGHLDFQVDAGMQCGTDEGELLPTRMALVMASRRAALAAPIDGVTVDTRDAARTAADSQRALRMGFGGKLCIHPAQLATVHQVFAPSAAAVAQAQAVVQAMADAAGGVCTVDGKMVDAPVLQLAQRTLQRHAWAQQRTAPTA</sequence>
<feature type="binding site" evidence="4">
    <location>
        <position position="127"/>
    </location>
    <ligand>
        <name>substrate</name>
    </ligand>
</feature>
<dbReference type="Proteomes" id="UP000020766">
    <property type="component" value="Unassembled WGS sequence"/>
</dbReference>
<evidence type="ECO:0000256" key="2">
    <source>
        <dbReference type="ARBA" id="ARBA00022723"/>
    </source>
</evidence>
<dbReference type="RefSeq" id="WP_043378258.1">
    <property type="nucleotide sequence ID" value="NZ_JBOK01000002.1"/>
</dbReference>
<gene>
    <name evidence="7" type="ORF">AX13_06530</name>
</gene>
<organism evidence="7 8">
    <name type="scientific">Comamonas aquatica DA1877</name>
    <dbReference type="NCBI Taxonomy" id="1457173"/>
    <lineage>
        <taxon>Bacteria</taxon>
        <taxon>Pseudomonadati</taxon>
        <taxon>Pseudomonadota</taxon>
        <taxon>Betaproteobacteria</taxon>
        <taxon>Burkholderiales</taxon>
        <taxon>Comamonadaceae</taxon>
        <taxon>Comamonas</taxon>
    </lineage>
</organism>
<keyword evidence="2 5" id="KW-0479">Metal-binding</keyword>
<dbReference type="EMBL" id="JBOK01000002">
    <property type="protein sequence ID" value="EXU81447.1"/>
    <property type="molecule type" value="Genomic_DNA"/>
</dbReference>
<evidence type="ECO:0000256" key="5">
    <source>
        <dbReference type="PIRSR" id="PIRSR015582-2"/>
    </source>
</evidence>
<dbReference type="AlphaFoldDB" id="A0A014QDW6"/>
<dbReference type="GO" id="GO:0006107">
    <property type="term" value="P:oxaloacetate metabolic process"/>
    <property type="evidence" value="ECO:0007669"/>
    <property type="project" value="TreeGrafter"/>
</dbReference>
<evidence type="ECO:0000256" key="1">
    <source>
        <dbReference type="ARBA" id="ARBA00001946"/>
    </source>
</evidence>
<dbReference type="PIRSF" id="PIRSF015582">
    <property type="entry name" value="Cit_lyase_B"/>
    <property type="match status" value="1"/>
</dbReference>
<dbReference type="GO" id="GO:0016829">
    <property type="term" value="F:lyase activity"/>
    <property type="evidence" value="ECO:0007669"/>
    <property type="project" value="UniProtKB-KW"/>
</dbReference>
<feature type="binding site" evidence="4">
    <location>
        <position position="71"/>
    </location>
    <ligand>
        <name>substrate</name>
    </ligand>
</feature>
<feature type="domain" description="HpcH/HpaI aldolase/citrate lyase" evidence="6">
    <location>
        <begin position="10"/>
        <end position="222"/>
    </location>
</feature>
<keyword evidence="7" id="KW-0456">Lyase</keyword>
<dbReference type="SUPFAM" id="SSF51621">
    <property type="entry name" value="Phosphoenolpyruvate/pyruvate domain"/>
    <property type="match status" value="1"/>
</dbReference>
<proteinExistence type="predicted"/>
<name>A0A014QDW6_9BURK</name>
<evidence type="ECO:0000259" key="6">
    <source>
        <dbReference type="Pfam" id="PF03328"/>
    </source>
</evidence>
<evidence type="ECO:0000313" key="7">
    <source>
        <dbReference type="EMBL" id="EXU81447.1"/>
    </source>
</evidence>
<dbReference type="PATRIC" id="fig|1457173.3.peg.308"/>
<comment type="cofactor">
    <cofactor evidence="1">
        <name>Mg(2+)</name>
        <dbReference type="ChEBI" id="CHEBI:18420"/>
    </cofactor>
</comment>
<dbReference type="PANTHER" id="PTHR32308">
    <property type="entry name" value="LYASE BETA SUBUNIT, PUTATIVE (AFU_ORTHOLOGUE AFUA_4G13030)-RELATED"/>
    <property type="match status" value="1"/>
</dbReference>
<feature type="binding site" evidence="5">
    <location>
        <position position="153"/>
    </location>
    <ligand>
        <name>Mg(2+)</name>
        <dbReference type="ChEBI" id="CHEBI:18420"/>
    </ligand>
</feature>
<keyword evidence="8" id="KW-1185">Reference proteome</keyword>
<evidence type="ECO:0000256" key="3">
    <source>
        <dbReference type="ARBA" id="ARBA00022842"/>
    </source>
</evidence>
<reference evidence="7 8" key="1">
    <citation type="submission" date="2014-01" db="EMBL/GenBank/DDBJ databases">
        <title>Interspecies Systems Biology Uncovers Metabolites Affecting C. elegans Gene Expression and Life History Traits.</title>
        <authorList>
            <person name="Watson E."/>
            <person name="Macneil L.T."/>
            <person name="Ritter A.D."/>
            <person name="Yilmaz L.S."/>
            <person name="Rosebrock A.P."/>
            <person name="Caudy A.A."/>
            <person name="Walhout A.J."/>
        </authorList>
    </citation>
    <scope>NUCLEOTIDE SEQUENCE [LARGE SCALE GENOMIC DNA]</scope>
    <source>
        <strain evidence="7 8">DA1877</strain>
    </source>
</reference>
<dbReference type="Pfam" id="PF03328">
    <property type="entry name" value="HpcH_HpaI"/>
    <property type="match status" value="1"/>
</dbReference>
<feature type="binding site" evidence="5">
    <location>
        <position position="127"/>
    </location>
    <ligand>
        <name>Mg(2+)</name>
        <dbReference type="ChEBI" id="CHEBI:18420"/>
    </ligand>
</feature>
<dbReference type="GO" id="GO:0000287">
    <property type="term" value="F:magnesium ion binding"/>
    <property type="evidence" value="ECO:0007669"/>
    <property type="project" value="TreeGrafter"/>
</dbReference>
<evidence type="ECO:0000313" key="8">
    <source>
        <dbReference type="Proteomes" id="UP000020766"/>
    </source>
</evidence>
<protein>
    <submittedName>
        <fullName evidence="7">Citryl-CoA lyase</fullName>
    </submittedName>
</protein>
<dbReference type="PANTHER" id="PTHR32308:SF10">
    <property type="entry name" value="CITRATE LYASE SUBUNIT BETA"/>
    <property type="match status" value="1"/>
</dbReference>
<evidence type="ECO:0000256" key="4">
    <source>
        <dbReference type="PIRSR" id="PIRSR015582-1"/>
    </source>
</evidence>
<dbReference type="InterPro" id="IPR011206">
    <property type="entry name" value="Citrate_lyase_beta/mcl1/mcl2"/>
</dbReference>